<name>A0ABX7LS88_9CAUL</name>
<feature type="region of interest" description="Disordered" evidence="2">
    <location>
        <begin position="143"/>
        <end position="162"/>
    </location>
</feature>
<reference evidence="4 5" key="1">
    <citation type="submission" date="2021-02" db="EMBL/GenBank/DDBJ databases">
        <title>Brevundimonas sp. CS1 genome sequence.</title>
        <authorList>
            <person name="Lee K."/>
            <person name="Choi Y.-J."/>
            <person name="Son H.-R."/>
        </authorList>
    </citation>
    <scope>NUCLEOTIDE SEQUENCE [LARGE SCALE GENOMIC DNA]</scope>
    <source>
        <strain evidence="4 5">CS1</strain>
    </source>
</reference>
<dbReference type="Proteomes" id="UP000662957">
    <property type="component" value="Chromosome"/>
</dbReference>
<sequence length="184" mass="19384">MLSGVAPRYAESRFNPIAIGVNRGPRPARSPRDAADAARIARGLLARGANLDLGVAQINSDNLDWLGLSVEAAFDPCRNLAAAGVVLRAGYRPAEGVDRQTTLRVALSRYNTGHPERGFRNGYVARVEAAAATLGVLPLAPVRTPADDRPAPPAPPLPPPAWDVFGRAQASAVLTFTAAPDTEF</sequence>
<dbReference type="InterPro" id="IPR023346">
    <property type="entry name" value="Lysozyme-like_dom_sf"/>
</dbReference>
<feature type="compositionally biased region" description="Pro residues" evidence="2">
    <location>
        <begin position="151"/>
        <end position="161"/>
    </location>
</feature>
<dbReference type="Gene3D" id="1.10.530.10">
    <property type="match status" value="1"/>
</dbReference>
<evidence type="ECO:0000313" key="5">
    <source>
        <dbReference type="Proteomes" id="UP000662957"/>
    </source>
</evidence>
<evidence type="ECO:0000256" key="1">
    <source>
        <dbReference type="ARBA" id="ARBA00009387"/>
    </source>
</evidence>
<evidence type="ECO:0000256" key="2">
    <source>
        <dbReference type="SAM" id="MobiDB-lite"/>
    </source>
</evidence>
<dbReference type="SUPFAM" id="SSF53955">
    <property type="entry name" value="Lysozyme-like"/>
    <property type="match status" value="1"/>
</dbReference>
<feature type="domain" description="Transglycosylase SLT" evidence="3">
    <location>
        <begin position="10"/>
        <end position="117"/>
    </location>
</feature>
<gene>
    <name evidence="4" type="ORF">JX001_07785</name>
</gene>
<comment type="similarity">
    <text evidence="1">Belongs to the virb1 family.</text>
</comment>
<keyword evidence="5" id="KW-1185">Reference proteome</keyword>
<dbReference type="RefSeq" id="WP_205682988.1">
    <property type="nucleotide sequence ID" value="NZ_CP070968.1"/>
</dbReference>
<evidence type="ECO:0000259" key="3">
    <source>
        <dbReference type="Pfam" id="PF01464"/>
    </source>
</evidence>
<dbReference type="CDD" id="cd16892">
    <property type="entry name" value="LT_VirB1-like"/>
    <property type="match status" value="1"/>
</dbReference>
<organism evidence="4 5">
    <name type="scientific">Brevundimonas fontaquae</name>
    <dbReference type="NCBI Taxonomy" id="2813778"/>
    <lineage>
        <taxon>Bacteria</taxon>
        <taxon>Pseudomonadati</taxon>
        <taxon>Pseudomonadota</taxon>
        <taxon>Alphaproteobacteria</taxon>
        <taxon>Caulobacterales</taxon>
        <taxon>Caulobacteraceae</taxon>
        <taxon>Brevundimonas</taxon>
    </lineage>
</organism>
<evidence type="ECO:0000313" key="4">
    <source>
        <dbReference type="EMBL" id="QSF55666.1"/>
    </source>
</evidence>
<accession>A0ABX7LS88</accession>
<dbReference type="InterPro" id="IPR008258">
    <property type="entry name" value="Transglycosylase_SLT_dom_1"/>
</dbReference>
<dbReference type="EMBL" id="CP070968">
    <property type="protein sequence ID" value="QSF55666.1"/>
    <property type="molecule type" value="Genomic_DNA"/>
</dbReference>
<proteinExistence type="inferred from homology"/>
<dbReference type="Pfam" id="PF01464">
    <property type="entry name" value="SLT"/>
    <property type="match status" value="1"/>
</dbReference>
<protein>
    <submittedName>
        <fullName evidence="4">Lytic transglycosylase domain-containing protein</fullName>
    </submittedName>
</protein>